<proteinExistence type="predicted"/>
<dbReference type="RefSeq" id="WP_171202151.1">
    <property type="nucleotide sequence ID" value="NZ_BAAANP010000024.1"/>
</dbReference>
<keyword evidence="2" id="KW-1185">Reference proteome</keyword>
<gene>
    <name evidence="1" type="ORF">HLB09_04200</name>
</gene>
<evidence type="ECO:0000313" key="2">
    <source>
        <dbReference type="Proteomes" id="UP000555552"/>
    </source>
</evidence>
<protein>
    <recommendedName>
        <fullName evidence="3">Excreted virulence factor EspC, type VII ESX diderm</fullName>
    </recommendedName>
</protein>
<dbReference type="Proteomes" id="UP000555552">
    <property type="component" value="Unassembled WGS sequence"/>
</dbReference>
<name>A0A849BGS3_9ACTN</name>
<accession>A0A849BGS3</accession>
<comment type="caution">
    <text evidence="1">The sequence shown here is derived from an EMBL/GenBank/DDBJ whole genome shotgun (WGS) entry which is preliminary data.</text>
</comment>
<organism evidence="1 2">
    <name type="scientific">Pseudokineococcus marinus</name>
    <dbReference type="NCBI Taxonomy" id="351215"/>
    <lineage>
        <taxon>Bacteria</taxon>
        <taxon>Bacillati</taxon>
        <taxon>Actinomycetota</taxon>
        <taxon>Actinomycetes</taxon>
        <taxon>Kineosporiales</taxon>
        <taxon>Kineosporiaceae</taxon>
        <taxon>Pseudokineococcus</taxon>
    </lineage>
</organism>
<evidence type="ECO:0008006" key="3">
    <source>
        <dbReference type="Google" id="ProtNLM"/>
    </source>
</evidence>
<reference evidence="1 2" key="1">
    <citation type="submission" date="2020-05" db="EMBL/GenBank/DDBJ databases">
        <title>MicrobeNet Type strains.</title>
        <authorList>
            <person name="Nicholson A.C."/>
        </authorList>
    </citation>
    <scope>NUCLEOTIDE SEQUENCE [LARGE SCALE GENOMIC DNA]</scope>
    <source>
        <strain evidence="1 2">JCM 14547</strain>
    </source>
</reference>
<dbReference type="EMBL" id="JABEMA010000032">
    <property type="protein sequence ID" value="NNH22299.1"/>
    <property type="molecule type" value="Genomic_DNA"/>
</dbReference>
<dbReference type="AlphaFoldDB" id="A0A849BGS3"/>
<sequence length="103" mass="10265">MSTGGETLAVDQVEMEAAQDSFNDLAAAYRNAGEPLTAATQDATTGAGQFATHLSPGVGAFLASWQEALSVCSTSAGLVASNIGRTATDVSAVDVDASTAIVL</sequence>
<evidence type="ECO:0000313" key="1">
    <source>
        <dbReference type="EMBL" id="NNH22299.1"/>
    </source>
</evidence>